<dbReference type="Proteomes" id="UP000809621">
    <property type="component" value="Unassembled WGS sequence"/>
</dbReference>
<evidence type="ECO:0000256" key="1">
    <source>
        <dbReference type="ARBA" id="ARBA00009437"/>
    </source>
</evidence>
<dbReference type="Gene3D" id="1.10.10.10">
    <property type="entry name" value="Winged helix-like DNA-binding domain superfamily/Winged helix DNA-binding domain"/>
    <property type="match status" value="1"/>
</dbReference>
<evidence type="ECO:0000313" key="7">
    <source>
        <dbReference type="Proteomes" id="UP000809621"/>
    </source>
</evidence>
<evidence type="ECO:0000259" key="5">
    <source>
        <dbReference type="PROSITE" id="PS50931"/>
    </source>
</evidence>
<dbReference type="PRINTS" id="PR00039">
    <property type="entry name" value="HTHLYSR"/>
</dbReference>
<protein>
    <submittedName>
        <fullName evidence="6">LysR family transcriptional regulator</fullName>
    </submittedName>
</protein>
<accession>A0ABS2HMK0</accession>
<dbReference type="CDD" id="cd08422">
    <property type="entry name" value="PBP2_CrgA_like"/>
    <property type="match status" value="1"/>
</dbReference>
<keyword evidence="4" id="KW-0804">Transcription</keyword>
<organism evidence="6 7">
    <name type="scientific">Vibrio ulleungensis</name>
    <dbReference type="NCBI Taxonomy" id="2807619"/>
    <lineage>
        <taxon>Bacteria</taxon>
        <taxon>Pseudomonadati</taxon>
        <taxon>Pseudomonadota</taxon>
        <taxon>Gammaproteobacteria</taxon>
        <taxon>Vibrionales</taxon>
        <taxon>Vibrionaceae</taxon>
        <taxon>Vibrio</taxon>
    </lineage>
</organism>
<proteinExistence type="inferred from homology"/>
<dbReference type="Gene3D" id="3.40.190.290">
    <property type="match status" value="1"/>
</dbReference>
<sequence length="300" mass="35132">MNKNHKKLERLLLFYEVAQHLSFSKAADKLGISRSYLSQQVRQLEQDFNTQLLIRTTRSVRLTREGSRVQQQAKTMHHGLLDLERDLEHSYEDVAGVLRLTAPVAFADAILYDVCSLFNQQYPEIRFDIEVGHHLEDLHERNFDLAIRVTENPPQNMVARHLMSYCHWVVASPDYWLKHSLPQHPNELKELNCMAFPNWRGWRFQKEGQELVIEANGSFAVNENSILLKAALGGDGVIRVPEHLLWEHVNQGRLQRALTDYQVEKRQVWMIYPPKIEHSTRLLTFVSFLREQMVNREITT</sequence>
<evidence type="ECO:0000313" key="6">
    <source>
        <dbReference type="EMBL" id="MBM7037122.1"/>
    </source>
</evidence>
<dbReference type="InterPro" id="IPR005119">
    <property type="entry name" value="LysR_subst-bd"/>
</dbReference>
<dbReference type="SUPFAM" id="SSF46785">
    <property type="entry name" value="Winged helix' DNA-binding domain"/>
    <property type="match status" value="1"/>
</dbReference>
<dbReference type="EMBL" id="JAFEUM010000004">
    <property type="protein sequence ID" value="MBM7037122.1"/>
    <property type="molecule type" value="Genomic_DNA"/>
</dbReference>
<feature type="domain" description="HTH lysR-type" evidence="5">
    <location>
        <begin position="7"/>
        <end position="63"/>
    </location>
</feature>
<comment type="similarity">
    <text evidence="1">Belongs to the LysR transcriptional regulatory family.</text>
</comment>
<dbReference type="SUPFAM" id="SSF53850">
    <property type="entry name" value="Periplasmic binding protein-like II"/>
    <property type="match status" value="1"/>
</dbReference>
<dbReference type="Pfam" id="PF03466">
    <property type="entry name" value="LysR_substrate"/>
    <property type="match status" value="1"/>
</dbReference>
<dbReference type="Pfam" id="PF00126">
    <property type="entry name" value="HTH_1"/>
    <property type="match status" value="1"/>
</dbReference>
<name>A0ABS2HMK0_9VIBR</name>
<keyword evidence="7" id="KW-1185">Reference proteome</keyword>
<reference evidence="6 7" key="1">
    <citation type="submission" date="2021-02" db="EMBL/GenBank/DDBJ databases">
        <authorList>
            <person name="Park J.-S."/>
        </authorList>
    </citation>
    <scope>NUCLEOTIDE SEQUENCE [LARGE SCALE GENOMIC DNA]</scope>
    <source>
        <strain evidence="6 7">188UL20-2</strain>
    </source>
</reference>
<keyword evidence="2" id="KW-0805">Transcription regulation</keyword>
<evidence type="ECO:0000256" key="4">
    <source>
        <dbReference type="ARBA" id="ARBA00023163"/>
    </source>
</evidence>
<evidence type="ECO:0000256" key="2">
    <source>
        <dbReference type="ARBA" id="ARBA00023015"/>
    </source>
</evidence>
<gene>
    <name evidence="6" type="ORF">JQC93_11975</name>
</gene>
<comment type="caution">
    <text evidence="6">The sequence shown here is derived from an EMBL/GenBank/DDBJ whole genome shotgun (WGS) entry which is preliminary data.</text>
</comment>
<dbReference type="InterPro" id="IPR036390">
    <property type="entry name" value="WH_DNA-bd_sf"/>
</dbReference>
<dbReference type="InterPro" id="IPR036388">
    <property type="entry name" value="WH-like_DNA-bd_sf"/>
</dbReference>
<dbReference type="PANTHER" id="PTHR30537">
    <property type="entry name" value="HTH-TYPE TRANSCRIPTIONAL REGULATOR"/>
    <property type="match status" value="1"/>
</dbReference>
<dbReference type="InterPro" id="IPR000847">
    <property type="entry name" value="LysR_HTH_N"/>
</dbReference>
<dbReference type="PROSITE" id="PS50931">
    <property type="entry name" value="HTH_LYSR"/>
    <property type="match status" value="1"/>
</dbReference>
<evidence type="ECO:0000256" key="3">
    <source>
        <dbReference type="ARBA" id="ARBA00023125"/>
    </source>
</evidence>
<dbReference type="PANTHER" id="PTHR30537:SF5">
    <property type="entry name" value="HTH-TYPE TRANSCRIPTIONAL ACTIVATOR TTDR-RELATED"/>
    <property type="match status" value="1"/>
</dbReference>
<dbReference type="RefSeq" id="WP_205158680.1">
    <property type="nucleotide sequence ID" value="NZ_JAFEUM010000004.1"/>
</dbReference>
<dbReference type="InterPro" id="IPR058163">
    <property type="entry name" value="LysR-type_TF_proteobact-type"/>
</dbReference>
<keyword evidence="3" id="KW-0238">DNA-binding</keyword>